<dbReference type="SUPFAM" id="SSF46689">
    <property type="entry name" value="Homeodomain-like"/>
    <property type="match status" value="1"/>
</dbReference>
<dbReference type="OrthoDB" id="9805730at2"/>
<evidence type="ECO:0000313" key="6">
    <source>
        <dbReference type="Proteomes" id="UP000094256"/>
    </source>
</evidence>
<dbReference type="Pfam" id="PF12833">
    <property type="entry name" value="HTH_18"/>
    <property type="match status" value="1"/>
</dbReference>
<dbReference type="GO" id="GO:0000976">
    <property type="term" value="F:transcription cis-regulatory region binding"/>
    <property type="evidence" value="ECO:0007669"/>
    <property type="project" value="TreeGrafter"/>
</dbReference>
<sequence length="339" mass="37837">MTNSIPDKCRLQQSFWSAVEATGMSPVAVLRQARLPVTLHLDTGRFVSTAQFFSLWNALSDLSGDRDYWLRFVQATESVGHQPMFVAACLGSDFRDGIGRVARFKQFTMPERIAVEERGSEVHIRKRWFYAEGLEPDLSVDVSFAFLLSLGRRGTGQRLTPLRLELTRSSAPTAGQNSFFGCPIVYEKADDVLVLKASDLDLPFPGHNAELIDILTPALEESLGRLKPRSSFSEQVKAVLKRGFASGRPEVSAVARDLGTSERTLQRRITDEGGSFRALVQEARKELGRKLLAEPYADVAEVACILGFQDTTSFYRAFRSWEGVTPQVWRSRNVVIQSV</sequence>
<dbReference type="Pfam" id="PF12625">
    <property type="entry name" value="Arabinose_bd"/>
    <property type="match status" value="1"/>
</dbReference>
<dbReference type="PROSITE" id="PS01124">
    <property type="entry name" value="HTH_ARAC_FAMILY_2"/>
    <property type="match status" value="1"/>
</dbReference>
<dbReference type="InterPro" id="IPR032687">
    <property type="entry name" value="AraC-type_N"/>
</dbReference>
<keyword evidence="2" id="KW-0238">DNA-binding</keyword>
<dbReference type="GO" id="GO:0005829">
    <property type="term" value="C:cytosol"/>
    <property type="evidence" value="ECO:0007669"/>
    <property type="project" value="TreeGrafter"/>
</dbReference>
<name>A0A1B3ZGA6_9SPHN</name>
<evidence type="ECO:0000313" key="5">
    <source>
        <dbReference type="EMBL" id="AOH86466.1"/>
    </source>
</evidence>
<dbReference type="InterPro" id="IPR009057">
    <property type="entry name" value="Homeodomain-like_sf"/>
</dbReference>
<evidence type="ECO:0000256" key="1">
    <source>
        <dbReference type="ARBA" id="ARBA00023015"/>
    </source>
</evidence>
<evidence type="ECO:0000259" key="4">
    <source>
        <dbReference type="PROSITE" id="PS01124"/>
    </source>
</evidence>
<proteinExistence type="predicted"/>
<feature type="domain" description="HTH araC/xylS-type" evidence="4">
    <location>
        <begin position="234"/>
        <end position="332"/>
    </location>
</feature>
<accession>A0A1B3ZGA6</accession>
<dbReference type="PANTHER" id="PTHR47894">
    <property type="entry name" value="HTH-TYPE TRANSCRIPTIONAL REGULATOR GADX"/>
    <property type="match status" value="1"/>
</dbReference>
<dbReference type="Gene3D" id="1.10.10.60">
    <property type="entry name" value="Homeodomain-like"/>
    <property type="match status" value="1"/>
</dbReference>
<dbReference type="Proteomes" id="UP000094256">
    <property type="component" value="Chromosome"/>
</dbReference>
<evidence type="ECO:0000256" key="2">
    <source>
        <dbReference type="ARBA" id="ARBA00023125"/>
    </source>
</evidence>
<organism evidence="5 6">
    <name type="scientific">Sphingomonas panacis</name>
    <dbReference type="NCBI Taxonomy" id="1560345"/>
    <lineage>
        <taxon>Bacteria</taxon>
        <taxon>Pseudomonadati</taxon>
        <taxon>Pseudomonadota</taxon>
        <taxon>Alphaproteobacteria</taxon>
        <taxon>Sphingomonadales</taxon>
        <taxon>Sphingomonadaceae</taxon>
        <taxon>Sphingomonas</taxon>
    </lineage>
</organism>
<dbReference type="KEGG" id="span:AWL63_02845"/>
<dbReference type="EMBL" id="CP014168">
    <property type="protein sequence ID" value="AOH86466.1"/>
    <property type="molecule type" value="Genomic_DNA"/>
</dbReference>
<dbReference type="InterPro" id="IPR018060">
    <property type="entry name" value="HTH_AraC"/>
</dbReference>
<reference evidence="5 6" key="1">
    <citation type="submission" date="2016-01" db="EMBL/GenBank/DDBJ databases">
        <title>Complete genome and mega plasmid sequence of Sphingomonas panacis DCY99 elicits systemic resistance in rice to Xanthomonas oryzae.</title>
        <authorList>
            <person name="Kim Y.J."/>
            <person name="Yang D.C."/>
            <person name="Sing P."/>
        </authorList>
    </citation>
    <scope>NUCLEOTIDE SEQUENCE [LARGE SCALE GENOMIC DNA]</scope>
    <source>
        <strain evidence="5 6">DCY99</strain>
    </source>
</reference>
<protein>
    <submittedName>
        <fullName evidence="5">AraC family transcriptional regulator</fullName>
    </submittedName>
</protein>
<dbReference type="PANTHER" id="PTHR47894:SF1">
    <property type="entry name" value="HTH-TYPE TRANSCRIPTIONAL REGULATOR VQSM"/>
    <property type="match status" value="1"/>
</dbReference>
<dbReference type="AlphaFoldDB" id="A0A1B3ZGA6"/>
<gene>
    <name evidence="5" type="ORF">AWL63_02845</name>
</gene>
<dbReference type="SMART" id="SM00342">
    <property type="entry name" value="HTH_ARAC"/>
    <property type="match status" value="1"/>
</dbReference>
<keyword evidence="3" id="KW-0804">Transcription</keyword>
<keyword evidence="6" id="KW-1185">Reference proteome</keyword>
<keyword evidence="1" id="KW-0805">Transcription regulation</keyword>
<dbReference type="GO" id="GO:0003700">
    <property type="term" value="F:DNA-binding transcription factor activity"/>
    <property type="evidence" value="ECO:0007669"/>
    <property type="project" value="InterPro"/>
</dbReference>
<evidence type="ECO:0000256" key="3">
    <source>
        <dbReference type="ARBA" id="ARBA00023163"/>
    </source>
</evidence>